<evidence type="ECO:0000313" key="1">
    <source>
        <dbReference type="EMBL" id="KAF0923426.1"/>
    </source>
</evidence>
<name>A0A6G1EFQ7_9ORYZ</name>
<proteinExistence type="predicted"/>
<organism evidence="1 2">
    <name type="scientific">Oryza meyeriana var. granulata</name>
    <dbReference type="NCBI Taxonomy" id="110450"/>
    <lineage>
        <taxon>Eukaryota</taxon>
        <taxon>Viridiplantae</taxon>
        <taxon>Streptophyta</taxon>
        <taxon>Embryophyta</taxon>
        <taxon>Tracheophyta</taxon>
        <taxon>Spermatophyta</taxon>
        <taxon>Magnoliopsida</taxon>
        <taxon>Liliopsida</taxon>
        <taxon>Poales</taxon>
        <taxon>Poaceae</taxon>
        <taxon>BOP clade</taxon>
        <taxon>Oryzoideae</taxon>
        <taxon>Oryzeae</taxon>
        <taxon>Oryzinae</taxon>
        <taxon>Oryza</taxon>
        <taxon>Oryza meyeriana</taxon>
    </lineage>
</organism>
<sequence length="71" mass="7361">MVAVDLEGGAHRSWGRSRGRELVLEPTALGASKIKAAAKSGEPRGLHSSRAATDTMHTAMEQLGKGGGVHL</sequence>
<protein>
    <submittedName>
        <fullName evidence="1">Uncharacterized protein</fullName>
    </submittedName>
</protein>
<dbReference type="Proteomes" id="UP000479710">
    <property type="component" value="Unassembled WGS sequence"/>
</dbReference>
<accession>A0A6G1EFQ7</accession>
<keyword evidence="2" id="KW-1185">Reference proteome</keyword>
<dbReference type="AlphaFoldDB" id="A0A6G1EFQ7"/>
<gene>
    <name evidence="1" type="ORF">E2562_006327</name>
</gene>
<evidence type="ECO:0000313" key="2">
    <source>
        <dbReference type="Proteomes" id="UP000479710"/>
    </source>
</evidence>
<dbReference type="EMBL" id="SPHZ02000003">
    <property type="protein sequence ID" value="KAF0923426.1"/>
    <property type="molecule type" value="Genomic_DNA"/>
</dbReference>
<reference evidence="1 2" key="1">
    <citation type="submission" date="2019-11" db="EMBL/GenBank/DDBJ databases">
        <title>Whole genome sequence of Oryza granulata.</title>
        <authorList>
            <person name="Li W."/>
        </authorList>
    </citation>
    <scope>NUCLEOTIDE SEQUENCE [LARGE SCALE GENOMIC DNA]</scope>
    <source>
        <strain evidence="2">cv. Menghai</strain>
        <tissue evidence="1">Leaf</tissue>
    </source>
</reference>
<comment type="caution">
    <text evidence="1">The sequence shown here is derived from an EMBL/GenBank/DDBJ whole genome shotgun (WGS) entry which is preliminary data.</text>
</comment>